<evidence type="ECO:0000313" key="3">
    <source>
        <dbReference type="Proteomes" id="UP000175691"/>
    </source>
</evidence>
<evidence type="ECO:0000259" key="1">
    <source>
        <dbReference type="PROSITE" id="PS50835"/>
    </source>
</evidence>
<dbReference type="SUPFAM" id="SSF55811">
    <property type="entry name" value="Nudix"/>
    <property type="match status" value="1"/>
</dbReference>
<dbReference type="STRING" id="1656094.BFC18_04855"/>
<feature type="domain" description="Ig-like" evidence="1">
    <location>
        <begin position="13"/>
        <end position="95"/>
    </location>
</feature>
<organism evidence="2 3">
    <name type="scientific">Alteromonas confluentis</name>
    <dbReference type="NCBI Taxonomy" id="1656094"/>
    <lineage>
        <taxon>Bacteria</taxon>
        <taxon>Pseudomonadati</taxon>
        <taxon>Pseudomonadota</taxon>
        <taxon>Gammaproteobacteria</taxon>
        <taxon>Alteromonadales</taxon>
        <taxon>Alteromonadaceae</taxon>
        <taxon>Alteromonas/Salinimonas group</taxon>
        <taxon>Alteromonas</taxon>
    </lineage>
</organism>
<sequence length="158" mass="17475">MPLFGCTDLPAPPACRTIESTPQQHDTLACIIKADTDTLLWQNAGGLLELPVAQTAETEAEQCTLHREVFAQTGINVEVGKLLLTTKDNMGIYACSQHAGLEGIGQPFAAPAWANDNLSWVKRDVYQLTIRDMQNRDHLIPLRDSLSVLFRQSQTDKE</sequence>
<name>A0A1E7ZET5_9ALTE</name>
<comment type="caution">
    <text evidence="2">The sequence shown here is derived from an EMBL/GenBank/DDBJ whole genome shotgun (WGS) entry which is preliminary data.</text>
</comment>
<protein>
    <recommendedName>
        <fullName evidence="1">Ig-like domain-containing protein</fullName>
    </recommendedName>
</protein>
<dbReference type="EMBL" id="MDHN01000008">
    <property type="protein sequence ID" value="OFC72035.1"/>
    <property type="molecule type" value="Genomic_DNA"/>
</dbReference>
<dbReference type="InterPro" id="IPR015797">
    <property type="entry name" value="NUDIX_hydrolase-like_dom_sf"/>
</dbReference>
<dbReference type="InterPro" id="IPR007110">
    <property type="entry name" value="Ig-like_dom"/>
</dbReference>
<evidence type="ECO:0000313" key="2">
    <source>
        <dbReference type="EMBL" id="OFC72035.1"/>
    </source>
</evidence>
<gene>
    <name evidence="2" type="ORF">BFC18_04855</name>
</gene>
<keyword evidence="3" id="KW-1185">Reference proteome</keyword>
<reference evidence="2 3" key="1">
    <citation type="submission" date="2016-08" db="EMBL/GenBank/DDBJ databases">
        <authorList>
            <person name="Seilhamer J.J."/>
        </authorList>
    </citation>
    <scope>NUCLEOTIDE SEQUENCE [LARGE SCALE GENOMIC DNA]</scope>
    <source>
        <strain evidence="2 3">KCTC 42603</strain>
    </source>
</reference>
<dbReference type="PROSITE" id="PS50835">
    <property type="entry name" value="IG_LIKE"/>
    <property type="match status" value="1"/>
</dbReference>
<proteinExistence type="predicted"/>
<accession>A0A1E7ZET5</accession>
<dbReference type="AlphaFoldDB" id="A0A1E7ZET5"/>
<dbReference type="Proteomes" id="UP000175691">
    <property type="component" value="Unassembled WGS sequence"/>
</dbReference>